<name>A0A2U3QEN7_9BACT</name>
<keyword evidence="12" id="KW-1185">Reference proteome</keyword>
<dbReference type="InterPro" id="IPR017900">
    <property type="entry name" value="4Fe4S_Fe_S_CS"/>
</dbReference>
<dbReference type="Gene3D" id="3.30.70.20">
    <property type="match status" value="2"/>
</dbReference>
<dbReference type="NCBIfam" id="NF007012">
    <property type="entry name" value="PRK09476.1"/>
    <property type="match status" value="1"/>
</dbReference>
<keyword evidence="1" id="KW-0813">Transport</keyword>
<dbReference type="PROSITE" id="PS00198">
    <property type="entry name" value="4FE4S_FER_1"/>
    <property type="match status" value="1"/>
</dbReference>
<evidence type="ECO:0000256" key="3">
    <source>
        <dbReference type="ARBA" id="ARBA00022723"/>
    </source>
</evidence>
<dbReference type="NCBIfam" id="TIGR00397">
    <property type="entry name" value="mauM_napG"/>
    <property type="match status" value="1"/>
</dbReference>
<keyword evidence="5" id="KW-0249">Electron transport</keyword>
<feature type="domain" description="4Fe-4S ferredoxin-type" evidence="10">
    <location>
        <begin position="44"/>
        <end position="74"/>
    </location>
</feature>
<feature type="domain" description="4Fe-4S ferredoxin-type" evidence="10">
    <location>
        <begin position="180"/>
        <end position="199"/>
    </location>
</feature>
<keyword evidence="4" id="KW-0677">Repeat</keyword>
<reference evidence="12" key="1">
    <citation type="submission" date="2018-03" db="EMBL/GenBank/DDBJ databases">
        <authorList>
            <person name="Zecchin S."/>
        </authorList>
    </citation>
    <scope>NUCLEOTIDE SEQUENCE [LARGE SCALE GENOMIC DNA]</scope>
</reference>
<dbReference type="GO" id="GO:0051539">
    <property type="term" value="F:4 iron, 4 sulfur cluster binding"/>
    <property type="evidence" value="ECO:0007669"/>
    <property type="project" value="UniProtKB-KW"/>
</dbReference>
<proteinExistence type="predicted"/>
<dbReference type="CDD" id="cd16373">
    <property type="entry name" value="DMSOR_beta_like"/>
    <property type="match status" value="1"/>
</dbReference>
<keyword evidence="2" id="KW-0004">4Fe-4S</keyword>
<dbReference type="InterPro" id="IPR004494">
    <property type="entry name" value="MauM_NapG"/>
</dbReference>
<feature type="domain" description="4Fe-4S ferredoxin-type" evidence="10">
    <location>
        <begin position="83"/>
        <end position="114"/>
    </location>
</feature>
<feature type="compositionally biased region" description="Basic and acidic residues" evidence="8">
    <location>
        <begin position="247"/>
        <end position="261"/>
    </location>
</feature>
<evidence type="ECO:0000256" key="8">
    <source>
        <dbReference type="SAM" id="MobiDB-lite"/>
    </source>
</evidence>
<keyword evidence="9" id="KW-0472">Membrane</keyword>
<dbReference type="InterPro" id="IPR017896">
    <property type="entry name" value="4Fe4S_Fe-S-bd"/>
</dbReference>
<dbReference type="Proteomes" id="UP000245125">
    <property type="component" value="Unassembled WGS sequence"/>
</dbReference>
<evidence type="ECO:0000313" key="11">
    <source>
        <dbReference type="EMBL" id="SPP99810.1"/>
    </source>
</evidence>
<evidence type="ECO:0000256" key="9">
    <source>
        <dbReference type="SAM" id="Phobius"/>
    </source>
</evidence>
<dbReference type="GO" id="GO:0046872">
    <property type="term" value="F:metal ion binding"/>
    <property type="evidence" value="ECO:0007669"/>
    <property type="project" value="UniProtKB-KW"/>
</dbReference>
<feature type="transmembrane region" description="Helical" evidence="9">
    <location>
        <begin position="7"/>
        <end position="28"/>
    </location>
</feature>
<dbReference type="AlphaFoldDB" id="A0A2U3QEN7"/>
<evidence type="ECO:0000256" key="7">
    <source>
        <dbReference type="ARBA" id="ARBA00023014"/>
    </source>
</evidence>
<evidence type="ECO:0000256" key="1">
    <source>
        <dbReference type="ARBA" id="ARBA00022448"/>
    </source>
</evidence>
<dbReference type="EMBL" id="OUUY01000024">
    <property type="protein sequence ID" value="SPP99810.1"/>
    <property type="molecule type" value="Genomic_DNA"/>
</dbReference>
<organism evidence="11 12">
    <name type="scientific">Candidatus Sulfobium mesophilum</name>
    <dbReference type="NCBI Taxonomy" id="2016548"/>
    <lineage>
        <taxon>Bacteria</taxon>
        <taxon>Pseudomonadati</taxon>
        <taxon>Nitrospirota</taxon>
        <taxon>Nitrospiria</taxon>
        <taxon>Nitrospirales</taxon>
        <taxon>Nitrospiraceae</taxon>
        <taxon>Candidatus Sulfobium</taxon>
    </lineage>
</organism>
<accession>A0A2U3QEN7</accession>
<evidence type="ECO:0000313" key="12">
    <source>
        <dbReference type="Proteomes" id="UP000245125"/>
    </source>
</evidence>
<evidence type="ECO:0000256" key="5">
    <source>
        <dbReference type="ARBA" id="ARBA00022982"/>
    </source>
</evidence>
<keyword evidence="9" id="KW-0812">Transmembrane</keyword>
<keyword evidence="3" id="KW-0479">Metal-binding</keyword>
<evidence type="ECO:0000256" key="4">
    <source>
        <dbReference type="ARBA" id="ARBA00022737"/>
    </source>
</evidence>
<keyword evidence="7" id="KW-0411">Iron-sulfur</keyword>
<evidence type="ECO:0000259" key="10">
    <source>
        <dbReference type="PROSITE" id="PS51379"/>
    </source>
</evidence>
<gene>
    <name evidence="11" type="primary">napG</name>
    <name evidence="11" type="ORF">NBG4_120017</name>
</gene>
<sequence length="261" mass="28946">MPERRRFLAGMIRSLGAATVGGIAWMGFLDGKKSRPDILRPPGAIPEQDFLLKCTKCGLCVEACPFQSLILARPGDERPVGTPYFKMRENPCRMCREIPCTVACPTGALDRSLVSDRDEQGKRRLNVNLSKIGLAVIDRETCIAYWGIQCDACYRSCPVMDKAVTVEYVRNERTGKHAILAPVVHSDHCTGCGMCERACINQKASIFVLPRDAVMGESSARYVRGWESGDEERIEGLPDETETVTPRSEKKALDYLNKGDL</sequence>
<dbReference type="Pfam" id="PF12838">
    <property type="entry name" value="Fer4_7"/>
    <property type="match status" value="2"/>
</dbReference>
<keyword evidence="6" id="KW-0408">Iron</keyword>
<dbReference type="PROSITE" id="PS51379">
    <property type="entry name" value="4FE4S_FER_2"/>
    <property type="match status" value="3"/>
</dbReference>
<evidence type="ECO:0000256" key="6">
    <source>
        <dbReference type="ARBA" id="ARBA00023004"/>
    </source>
</evidence>
<evidence type="ECO:0000256" key="2">
    <source>
        <dbReference type="ARBA" id="ARBA00022485"/>
    </source>
</evidence>
<protein>
    <submittedName>
        <fullName evidence="11">Ferredoxin-type protein NapG, essential for electron transfer from ubiquinol to periplasmic nitrate reductase (NapAB)</fullName>
    </submittedName>
</protein>
<feature type="compositionally biased region" description="Acidic residues" evidence="8">
    <location>
        <begin position="231"/>
        <end position="242"/>
    </location>
</feature>
<feature type="region of interest" description="Disordered" evidence="8">
    <location>
        <begin position="231"/>
        <end position="261"/>
    </location>
</feature>
<dbReference type="SUPFAM" id="SSF54862">
    <property type="entry name" value="4Fe-4S ferredoxins"/>
    <property type="match status" value="1"/>
</dbReference>
<keyword evidence="9" id="KW-1133">Transmembrane helix</keyword>